<evidence type="ECO:0000256" key="5">
    <source>
        <dbReference type="SAM" id="Phobius"/>
    </source>
</evidence>
<evidence type="ECO:0000313" key="9">
    <source>
        <dbReference type="Proteomes" id="UP000663838"/>
    </source>
</evidence>
<protein>
    <recommendedName>
        <fullName evidence="6">G-protein coupled receptors family 1 profile domain-containing protein</fullName>
    </recommendedName>
</protein>
<accession>A0A821H6Q9</accession>
<dbReference type="GO" id="GO:0004930">
    <property type="term" value="F:G protein-coupled receptor activity"/>
    <property type="evidence" value="ECO:0007669"/>
    <property type="project" value="InterPro"/>
</dbReference>
<feature type="domain" description="G-protein coupled receptors family 1 profile" evidence="6">
    <location>
        <begin position="22"/>
        <end position="301"/>
    </location>
</feature>
<dbReference type="EMBL" id="CAJOBS010001034">
    <property type="protein sequence ID" value="CAF4678687.1"/>
    <property type="molecule type" value="Genomic_DNA"/>
</dbReference>
<evidence type="ECO:0000259" key="6">
    <source>
        <dbReference type="PROSITE" id="PS50262"/>
    </source>
</evidence>
<name>A0A821H6Q9_9BILA</name>
<comment type="caution">
    <text evidence="8">The sequence shown here is derived from an EMBL/GenBank/DDBJ whole genome shotgun (WGS) entry which is preliminary data.</text>
</comment>
<evidence type="ECO:0000256" key="3">
    <source>
        <dbReference type="ARBA" id="ARBA00022989"/>
    </source>
</evidence>
<dbReference type="Proteomes" id="UP000663865">
    <property type="component" value="Unassembled WGS sequence"/>
</dbReference>
<keyword evidence="3 5" id="KW-1133">Transmembrane helix</keyword>
<dbReference type="AlphaFoldDB" id="A0A821H6Q9"/>
<proteinExistence type="predicted"/>
<dbReference type="EMBL" id="CAJNYV010002432">
    <property type="protein sequence ID" value="CAF3477192.1"/>
    <property type="molecule type" value="Genomic_DNA"/>
</dbReference>
<feature type="transmembrane region" description="Helical" evidence="5">
    <location>
        <begin position="42"/>
        <end position="69"/>
    </location>
</feature>
<evidence type="ECO:0000313" key="8">
    <source>
        <dbReference type="EMBL" id="CAF4678687.1"/>
    </source>
</evidence>
<keyword evidence="4 5" id="KW-0472">Membrane</keyword>
<dbReference type="Gene3D" id="1.20.1070.10">
    <property type="entry name" value="Rhodopsin 7-helix transmembrane proteins"/>
    <property type="match status" value="1"/>
</dbReference>
<dbReference type="SUPFAM" id="SSF81321">
    <property type="entry name" value="Family A G protein-coupled receptor-like"/>
    <property type="match status" value="1"/>
</dbReference>
<organism evidence="8 9">
    <name type="scientific">Rotaria socialis</name>
    <dbReference type="NCBI Taxonomy" id="392032"/>
    <lineage>
        <taxon>Eukaryota</taxon>
        <taxon>Metazoa</taxon>
        <taxon>Spiralia</taxon>
        <taxon>Gnathifera</taxon>
        <taxon>Rotifera</taxon>
        <taxon>Eurotatoria</taxon>
        <taxon>Bdelloidea</taxon>
        <taxon>Philodinida</taxon>
        <taxon>Philodinidae</taxon>
        <taxon>Rotaria</taxon>
    </lineage>
</organism>
<dbReference type="GO" id="GO:0016020">
    <property type="term" value="C:membrane"/>
    <property type="evidence" value="ECO:0007669"/>
    <property type="project" value="UniProtKB-SubCell"/>
</dbReference>
<keyword evidence="2 5" id="KW-0812">Transmembrane</keyword>
<dbReference type="InterPro" id="IPR052954">
    <property type="entry name" value="GPCR-Ligand_Int"/>
</dbReference>
<reference evidence="8" key="1">
    <citation type="submission" date="2021-02" db="EMBL/GenBank/DDBJ databases">
        <authorList>
            <person name="Nowell W R."/>
        </authorList>
    </citation>
    <scope>NUCLEOTIDE SEQUENCE</scope>
</reference>
<evidence type="ECO:0000256" key="1">
    <source>
        <dbReference type="ARBA" id="ARBA00004370"/>
    </source>
</evidence>
<evidence type="ECO:0000313" key="7">
    <source>
        <dbReference type="EMBL" id="CAF3477192.1"/>
    </source>
</evidence>
<sequence>MEGLHITAAVLGVLIYTAGFIGNFLSLFIFMQKEVRKVSTGLIFLLLTIFSTIHLFSLIVEFIATIFGFVLVRNSIFRCQFILWLQNVTRSICSFLAVTVSLDRFLRSEYPIKSRIWCTTMNVAKLCVIYCLFYMLLYAIFFDPRNVMDSNDQCSFPYDNTFRLIILTIMPSVRFVLICIIPVILMGIFGGRMLYNIKRVKKRIAQQKMVRNAAIATIAIPESTRNVKHTGNQNRVKTLDRMLLLMVFTNIISYIITQTPFNIYTLYYGSDASDSYKAYALMRAFLLLWSSIYFGIGFYAYFITATQFRKQFFSNMKYIFTFNQPLQHQSNT</sequence>
<feature type="transmembrane region" description="Helical" evidence="5">
    <location>
        <begin position="242"/>
        <end position="261"/>
    </location>
</feature>
<evidence type="ECO:0000256" key="4">
    <source>
        <dbReference type="ARBA" id="ARBA00023136"/>
    </source>
</evidence>
<dbReference type="InterPro" id="IPR017452">
    <property type="entry name" value="GPCR_Rhodpsn_7TM"/>
</dbReference>
<feature type="transmembrane region" description="Helical" evidence="5">
    <location>
        <begin position="123"/>
        <end position="142"/>
    </location>
</feature>
<feature type="transmembrane region" description="Helical" evidence="5">
    <location>
        <begin position="281"/>
        <end position="302"/>
    </location>
</feature>
<dbReference type="PROSITE" id="PS50262">
    <property type="entry name" value="G_PROTEIN_RECEP_F1_2"/>
    <property type="match status" value="1"/>
</dbReference>
<dbReference type="PANTHER" id="PTHR46641">
    <property type="entry name" value="FMRFAMIDE RECEPTOR-RELATED"/>
    <property type="match status" value="1"/>
</dbReference>
<dbReference type="InterPro" id="IPR000276">
    <property type="entry name" value="GPCR_Rhodpsn"/>
</dbReference>
<dbReference type="SMART" id="SM01381">
    <property type="entry name" value="7TM_GPCR_Srsx"/>
    <property type="match status" value="1"/>
</dbReference>
<dbReference type="Proteomes" id="UP000663838">
    <property type="component" value="Unassembled WGS sequence"/>
</dbReference>
<feature type="transmembrane region" description="Helical" evidence="5">
    <location>
        <begin position="6"/>
        <end position="30"/>
    </location>
</feature>
<feature type="transmembrane region" description="Helical" evidence="5">
    <location>
        <begin position="162"/>
        <end position="195"/>
    </location>
</feature>
<comment type="subcellular location">
    <subcellularLocation>
        <location evidence="1">Membrane</location>
    </subcellularLocation>
</comment>
<dbReference type="PANTHER" id="PTHR46641:SF2">
    <property type="entry name" value="FMRFAMIDE RECEPTOR"/>
    <property type="match status" value="1"/>
</dbReference>
<gene>
    <name evidence="7" type="ORF">KIK155_LOCUS14241</name>
    <name evidence="8" type="ORF">TOA249_LOCUS15722</name>
</gene>
<evidence type="ECO:0000256" key="2">
    <source>
        <dbReference type="ARBA" id="ARBA00022692"/>
    </source>
</evidence>